<evidence type="ECO:0000313" key="2">
    <source>
        <dbReference type="Proteomes" id="UP001186974"/>
    </source>
</evidence>
<name>A0ACC3D201_9PEZI</name>
<keyword evidence="2" id="KW-1185">Reference proteome</keyword>
<sequence>MRETTTQNRTPPRTIEGPPPTSLADELGSLDDSYDDSIIEPKSDSQLRRLEVELNSQKDQNKALTLYINKIIERLLQHQGFESILSNAQEGPHGRPNGDLNTGKNLLPPPPIKEKTPLPPAKENAPPAPSFLQRAKSMTRGRPISIMGPPPTSQPSVNEDPDTAPRVPIGRSQNKRMSTSAHRRTPSADASAAATIVSNMYRPSDASLSPSIVSPRNSFFPGMGSRIPSGQSIPEAHDEDEPNAVGGAPDPAARNAALDALTGGADTRTSSGKEASVDTPSPPRSQTSSSNNREGNAMFEGRKMRPLRLVQENEEAEHARKANNRQSWFGGLFGGVDRGKGTPGGEQ</sequence>
<comment type="caution">
    <text evidence="1">The sequence shown here is derived from an EMBL/GenBank/DDBJ whole genome shotgun (WGS) entry which is preliminary data.</text>
</comment>
<protein>
    <submittedName>
        <fullName evidence="1">Uncharacterized protein</fullName>
    </submittedName>
</protein>
<evidence type="ECO:0000313" key="1">
    <source>
        <dbReference type="EMBL" id="KAK3060523.1"/>
    </source>
</evidence>
<dbReference type="EMBL" id="JAWDJW010008503">
    <property type="protein sequence ID" value="KAK3060523.1"/>
    <property type="molecule type" value="Genomic_DNA"/>
</dbReference>
<proteinExistence type="predicted"/>
<accession>A0ACC3D201</accession>
<reference evidence="1" key="1">
    <citation type="submission" date="2024-09" db="EMBL/GenBank/DDBJ databases">
        <title>Black Yeasts Isolated from many extreme environments.</title>
        <authorList>
            <person name="Coleine C."/>
            <person name="Stajich J.E."/>
            <person name="Selbmann L."/>
        </authorList>
    </citation>
    <scope>NUCLEOTIDE SEQUENCE</scope>
    <source>
        <strain evidence="1">CCFEE 5737</strain>
    </source>
</reference>
<gene>
    <name evidence="1" type="ORF">LTS18_008358</name>
</gene>
<organism evidence="1 2">
    <name type="scientific">Coniosporium uncinatum</name>
    <dbReference type="NCBI Taxonomy" id="93489"/>
    <lineage>
        <taxon>Eukaryota</taxon>
        <taxon>Fungi</taxon>
        <taxon>Dikarya</taxon>
        <taxon>Ascomycota</taxon>
        <taxon>Pezizomycotina</taxon>
        <taxon>Dothideomycetes</taxon>
        <taxon>Dothideomycetes incertae sedis</taxon>
        <taxon>Coniosporium</taxon>
    </lineage>
</organism>
<dbReference type="Proteomes" id="UP001186974">
    <property type="component" value="Unassembled WGS sequence"/>
</dbReference>